<protein>
    <recommendedName>
        <fullName evidence="3">Histidine-rich glycoprotein</fullName>
    </recommendedName>
</protein>
<reference evidence="2" key="1">
    <citation type="submission" date="2019-04" db="EMBL/GenBank/DDBJ databases">
        <title>Analysis of the testis transcriptome of the Chagas disease vector Rhodnius prolixus.</title>
        <authorList>
            <person name="Cesar J."/>
            <person name="Ribeiro J.M."/>
            <person name="Pereira M.H."/>
            <person name="Araujo R.N."/>
            <person name="Gontijo N.F."/>
            <person name="Pessoa G."/>
            <person name="Sant'Anna M.V."/>
            <person name="Sorgine M.H."/>
            <person name="Majerowicz D."/>
            <person name="Carvalho A.B."/>
            <person name="Braz G."/>
            <person name="Mesquita R."/>
            <person name="Lagerblad P.O."/>
            <person name="Koerich L.B."/>
        </authorList>
    </citation>
    <scope>NUCLEOTIDE SEQUENCE</scope>
</reference>
<accession>A0A4P6D9V6</accession>
<sequence length="82" mass="9963">MNPLFIFLTTLLVVAGTWAEPSFKPVTRVVHYHSEPVAHYVHSRHLHYHEPLHFVHPPHHYHHHHHEDVVLDHHDLHDYHWH</sequence>
<feature type="chain" id="PRO_5020845768" description="Histidine-rich glycoprotein" evidence="1">
    <location>
        <begin position="20"/>
        <end position="82"/>
    </location>
</feature>
<evidence type="ECO:0008006" key="3">
    <source>
        <dbReference type="Google" id="ProtNLM"/>
    </source>
</evidence>
<keyword evidence="1" id="KW-0732">Signal</keyword>
<name>A0A4P6D9V6_RHOPR</name>
<feature type="signal peptide" evidence="1">
    <location>
        <begin position="1"/>
        <end position="19"/>
    </location>
</feature>
<evidence type="ECO:0000256" key="1">
    <source>
        <dbReference type="SAM" id="SignalP"/>
    </source>
</evidence>
<evidence type="ECO:0000313" key="2">
    <source>
        <dbReference type="EMBL" id="MOY46299.1"/>
    </source>
</evidence>
<proteinExistence type="predicted"/>
<dbReference type="AlphaFoldDB" id="A0A4P6D9V6"/>
<dbReference type="EMBL" id="GHKJ01001269">
    <property type="protein sequence ID" value="MOY46299.1"/>
    <property type="molecule type" value="Transcribed_RNA"/>
</dbReference>
<organism evidence="2">
    <name type="scientific">Rhodnius prolixus</name>
    <name type="common">Triatomid bug</name>
    <dbReference type="NCBI Taxonomy" id="13249"/>
    <lineage>
        <taxon>Eukaryota</taxon>
        <taxon>Metazoa</taxon>
        <taxon>Ecdysozoa</taxon>
        <taxon>Arthropoda</taxon>
        <taxon>Hexapoda</taxon>
        <taxon>Insecta</taxon>
        <taxon>Pterygota</taxon>
        <taxon>Neoptera</taxon>
        <taxon>Paraneoptera</taxon>
        <taxon>Hemiptera</taxon>
        <taxon>Heteroptera</taxon>
        <taxon>Panheteroptera</taxon>
        <taxon>Cimicomorpha</taxon>
        <taxon>Reduviidae</taxon>
        <taxon>Triatominae</taxon>
        <taxon>Rhodnius</taxon>
    </lineage>
</organism>